<evidence type="ECO:0000256" key="6">
    <source>
        <dbReference type="ARBA" id="ARBA00023136"/>
    </source>
</evidence>
<dbReference type="GO" id="GO:0072683">
    <property type="term" value="P:T cell extravasation"/>
    <property type="evidence" value="ECO:0000318"/>
    <property type="project" value="GO_Central"/>
</dbReference>
<dbReference type="OrthoDB" id="8963727at2759"/>
<dbReference type="Proteomes" id="UP000009136">
    <property type="component" value="Chromosome Y"/>
</dbReference>
<feature type="transmembrane region" description="Helical" evidence="8">
    <location>
        <begin position="128"/>
        <end position="150"/>
    </location>
</feature>
<dbReference type="VGNC" id="VGNC:50554">
    <property type="gene designation" value="CD99"/>
</dbReference>
<evidence type="ECO:0000256" key="9">
    <source>
        <dbReference type="SAM" id="SignalP"/>
    </source>
</evidence>
<dbReference type="OMA" id="QNHRNTN"/>
<dbReference type="GO" id="GO:0005886">
    <property type="term" value="C:plasma membrane"/>
    <property type="evidence" value="ECO:0000318"/>
    <property type="project" value="GO_Central"/>
</dbReference>
<evidence type="ECO:0000313" key="13">
    <source>
        <dbReference type="VGNC" id="VGNC:50554"/>
    </source>
</evidence>
<evidence type="ECO:0000313" key="11">
    <source>
        <dbReference type="Ensembl" id="ENSBTAP00000106634.1"/>
    </source>
</evidence>
<accession>A0A3Q1NN33</accession>
<dbReference type="GO" id="GO:0034109">
    <property type="term" value="P:homotypic cell-cell adhesion"/>
    <property type="evidence" value="ECO:0000318"/>
    <property type="project" value="GO_Central"/>
</dbReference>
<keyword evidence="14" id="KW-1267">Proteomics identification</keyword>
<feature type="compositionally biased region" description="Pro residues" evidence="7">
    <location>
        <begin position="66"/>
        <end position="78"/>
    </location>
</feature>
<dbReference type="PANTHER" id="PTHR15076:SF15">
    <property type="entry name" value="CD99 ANTIGEN"/>
    <property type="match status" value="1"/>
</dbReference>
<dbReference type="STRING" id="9913.ENSBTAP00000074094"/>
<dbReference type="InParanoid" id="A0A3Q1NN33"/>
<dbReference type="Bgee" id="ENSBTAG00000008114">
    <property type="expression patterns" value="Expressed in uterine cervix and 106 other cell types or tissues"/>
</dbReference>
<dbReference type="FunCoup" id="A0A3Q1NN33">
    <property type="interactions" value="271"/>
</dbReference>
<feature type="signal peptide" evidence="9">
    <location>
        <begin position="1"/>
        <end position="21"/>
    </location>
</feature>
<comment type="similarity">
    <text evidence="2">Belongs to the CD99 family.</text>
</comment>
<reference evidence="10" key="3">
    <citation type="submission" date="2025-05" db="UniProtKB">
        <authorList>
            <consortium name="Ensembl"/>
        </authorList>
    </citation>
    <scope>IDENTIFICATION</scope>
    <source>
        <strain evidence="10">Hereford</strain>
    </source>
</reference>
<reference evidence="11 12" key="1">
    <citation type="submission" date="2018-03" db="EMBL/GenBank/DDBJ databases">
        <title>ARS-UCD1.2.</title>
        <authorList>
            <person name="Rosen B.D."/>
            <person name="Bickhart D.M."/>
            <person name="Koren S."/>
            <person name="Schnabel R.D."/>
            <person name="Hall R."/>
            <person name="Zimin A."/>
            <person name="Dreischer C."/>
            <person name="Schultheiss S."/>
            <person name="Schroeder S.G."/>
            <person name="Elsik C.G."/>
            <person name="Couldrey C."/>
            <person name="Liu G.E."/>
            <person name="Van Tassell C.P."/>
            <person name="Phillippy A.M."/>
            <person name="Smith T.P.L."/>
            <person name="Medrano J.F."/>
        </authorList>
    </citation>
    <scope>NUCLEOTIDE SEQUENCE [LARGE SCALE GENOMIC DNA]</scope>
    <source>
        <strain evidence="11 12">Hereford</strain>
    </source>
</reference>
<evidence type="ECO:0000256" key="7">
    <source>
        <dbReference type="SAM" id="MobiDB-lite"/>
    </source>
</evidence>
<feature type="region of interest" description="Disordered" evidence="7">
    <location>
        <begin position="30"/>
        <end position="128"/>
    </location>
</feature>
<dbReference type="AlphaFoldDB" id="A0A3Q1NN33"/>
<keyword evidence="3 8" id="KW-0812">Transmembrane</keyword>
<evidence type="ECO:0000256" key="3">
    <source>
        <dbReference type="ARBA" id="ARBA00022692"/>
    </source>
</evidence>
<dbReference type="VEuPathDB" id="HostDB:ENSBTAG00000008114"/>
<keyword evidence="5 8" id="KW-1133">Transmembrane helix</keyword>
<dbReference type="Reactome" id="R-BTA-198933">
    <property type="pathway name" value="Immunoregulatory interactions between a Lymphoid and a non-Lymphoid cell"/>
</dbReference>
<dbReference type="GO" id="GO:2000391">
    <property type="term" value="P:positive regulation of neutrophil extravasation"/>
    <property type="evidence" value="ECO:0000318"/>
    <property type="project" value="GO_Central"/>
</dbReference>
<dbReference type="Proteomes" id="UP000009136">
    <property type="component" value="Chromosome X"/>
</dbReference>
<feature type="chain" id="PRO_5018602044" evidence="9">
    <location>
        <begin position="22"/>
        <end position="186"/>
    </location>
</feature>
<comment type="subcellular location">
    <subcellularLocation>
        <location evidence="1">Membrane</location>
        <topology evidence="1">Single-pass type I membrane protein</topology>
    </subcellularLocation>
</comment>
<dbReference type="PANTHER" id="PTHR15076">
    <property type="entry name" value="CD99/MIC2 PROTEIN RELATED"/>
    <property type="match status" value="1"/>
</dbReference>
<name>A0A3Q1NN33_BOVIN</name>
<evidence type="ECO:0007829" key="14">
    <source>
        <dbReference type="PeptideAtlas" id="A0A3Q1NN33"/>
    </source>
</evidence>
<keyword evidence="12" id="KW-1185">Reference proteome</keyword>
<organism evidence="10 12">
    <name type="scientific">Bos taurus</name>
    <name type="common">Bovine</name>
    <dbReference type="NCBI Taxonomy" id="9913"/>
    <lineage>
        <taxon>Eukaryota</taxon>
        <taxon>Metazoa</taxon>
        <taxon>Chordata</taxon>
        <taxon>Craniata</taxon>
        <taxon>Vertebrata</taxon>
        <taxon>Euteleostomi</taxon>
        <taxon>Mammalia</taxon>
        <taxon>Eutheria</taxon>
        <taxon>Laurasiatheria</taxon>
        <taxon>Artiodactyla</taxon>
        <taxon>Ruminantia</taxon>
        <taxon>Pecora</taxon>
        <taxon>Bovidae</taxon>
        <taxon>Bovinae</taxon>
        <taxon>Bos</taxon>
    </lineage>
</organism>
<reference evidence="10" key="2">
    <citation type="submission" date="2023-06" db="EMBL/GenBank/DDBJ databases">
        <title>ARS-UI_Wagyu_Y.</title>
        <authorList>
            <person name="Olagunju T.A."/>
            <person name="Neibergs H.L."/>
            <person name="Smith T.P.L."/>
            <person name="Murdoch B.M."/>
            <person name="Rosen B.D."/>
        </authorList>
    </citation>
    <scope>NUCLEOTIDE SEQUENCE [LARGE SCALE GENOMIC DNA]</scope>
    <source>
        <strain evidence="10">Hereford</strain>
    </source>
</reference>
<evidence type="ECO:0000313" key="10">
    <source>
        <dbReference type="Ensembl" id="ENSBTAP00000074094.1"/>
    </source>
</evidence>
<evidence type="ECO:0000256" key="1">
    <source>
        <dbReference type="ARBA" id="ARBA00004479"/>
    </source>
</evidence>
<evidence type="ECO:0000256" key="8">
    <source>
        <dbReference type="SAM" id="Phobius"/>
    </source>
</evidence>
<dbReference type="Ensembl" id="ENSBTAT00000087222.2">
    <property type="protein sequence ID" value="ENSBTAP00000074094.1"/>
    <property type="gene ID" value="ENSBTAG00000008114.8"/>
</dbReference>
<dbReference type="InterPro" id="IPR022078">
    <property type="entry name" value="CD99L2"/>
</dbReference>
<evidence type="ECO:0000313" key="12">
    <source>
        <dbReference type="Proteomes" id="UP000009136"/>
    </source>
</evidence>
<keyword evidence="6 8" id="KW-0472">Membrane</keyword>
<dbReference type="Ensembl" id="ENSBTAT00000138578.1">
    <property type="protein sequence ID" value="ENSBTAP00000106634.1"/>
    <property type="gene ID" value="ENSBTAG00000070890.1"/>
</dbReference>
<gene>
    <name evidence="10 13" type="primary">CD99</name>
</gene>
<dbReference type="CTD" id="4267"/>
<dbReference type="GeneTree" id="ENSGT00940000154344"/>
<proteinExistence type="evidence at protein level"/>
<protein>
    <submittedName>
        <fullName evidence="10">CD99 molecule</fullName>
    </submittedName>
</protein>
<evidence type="ECO:0000256" key="2">
    <source>
        <dbReference type="ARBA" id="ARBA00008763"/>
    </source>
</evidence>
<evidence type="ECO:0000256" key="4">
    <source>
        <dbReference type="ARBA" id="ARBA00022729"/>
    </source>
</evidence>
<feature type="region of interest" description="Disordered" evidence="7">
    <location>
        <begin position="167"/>
        <end position="186"/>
    </location>
</feature>
<dbReference type="Pfam" id="PF12301">
    <property type="entry name" value="CD99L2"/>
    <property type="match status" value="1"/>
</dbReference>
<dbReference type="GeneID" id="509230"/>
<dbReference type="RefSeq" id="NP_001231143.1">
    <property type="nucleotide sequence ID" value="NM_001244214.1"/>
</dbReference>
<evidence type="ECO:0000256" key="5">
    <source>
        <dbReference type="ARBA" id="ARBA00022989"/>
    </source>
</evidence>
<dbReference type="KEGG" id="bta:509230"/>
<keyword evidence="4 9" id="KW-0732">Signal</keyword>
<sequence>MARRAALTLLLFALLGSLVSTQEDFDLSHALDDDKKPTVTPKPAPGNDGFDLNDAIGGGGNDRVSPNPPKPKPQPKPKQPGTSENENWDLNDALDGGGNGGGASPDSPKSKPQPDPNQPESNEESPGVIPGIVGAIVVALGGAISSFIAYQKKKLCFKENAEEGQVNMENHRTTAEPAVQQTLLEK</sequence>